<dbReference type="PANTHER" id="PTHR11558">
    <property type="entry name" value="SPERMIDINE/SPERMINE SYNTHASE"/>
    <property type="match status" value="1"/>
</dbReference>
<comment type="function">
    <text evidence="5">Catalyzes the irreversible transfer of a propylamine group from the amino donor S-adenosylmethioninamine (decarboxy-AdoMet) to putrescine (1,4-diaminobutane) to yield spermidine.</text>
</comment>
<feature type="binding site" evidence="5">
    <location>
        <begin position="152"/>
        <end position="153"/>
    </location>
    <ligand>
        <name>S-methyl-5'-thioadenosine</name>
        <dbReference type="ChEBI" id="CHEBI:17509"/>
    </ligand>
</feature>
<keyword evidence="9" id="KW-1185">Reference proteome</keyword>
<dbReference type="EC" id="2.5.1.16" evidence="5"/>
<feature type="binding site" evidence="5">
    <location>
        <begin position="173"/>
        <end position="176"/>
    </location>
    <ligand>
        <name>spermidine</name>
        <dbReference type="ChEBI" id="CHEBI:57834"/>
    </ligand>
</feature>
<dbReference type="EMBL" id="CP042909">
    <property type="protein sequence ID" value="QJA06609.1"/>
    <property type="molecule type" value="Genomic_DNA"/>
</dbReference>
<dbReference type="RefSeq" id="WP_168719963.1">
    <property type="nucleotide sequence ID" value="NZ_CP042909.1"/>
</dbReference>
<feature type="binding site" evidence="5">
    <location>
        <position position="120"/>
    </location>
    <ligand>
        <name>S-methyl-5'-thioadenosine</name>
        <dbReference type="ChEBI" id="CHEBI:17509"/>
    </ligand>
</feature>
<dbReference type="Gene3D" id="3.40.50.150">
    <property type="entry name" value="Vaccinia Virus protein VP39"/>
    <property type="match status" value="1"/>
</dbReference>
<reference evidence="8 9" key="1">
    <citation type="submission" date="2019-08" db="EMBL/GenBank/DDBJ databases">
        <title>Complete genome sequence of Thermosulfurimonas marina SU872T, an anaerobic thermophilic chemolithoautotrophic bacterium isolated from a shallow marine hydrothermal vent.</title>
        <authorList>
            <person name="Allioux M."/>
            <person name="Jebbar M."/>
            <person name="Slobodkina G."/>
            <person name="Slobodkin A."/>
            <person name="Moalic Y."/>
            <person name="Frolova A."/>
            <person name="Shao Z."/>
            <person name="Alain K."/>
        </authorList>
    </citation>
    <scope>NUCLEOTIDE SEQUENCE [LARGE SCALE GENOMIC DNA]</scope>
    <source>
        <strain evidence="8 9">SU872</strain>
    </source>
</reference>
<comment type="pathway">
    <text evidence="5">Amine and polyamine biosynthesis; spermidine biosynthesis; spermidine from putrescine: step 1/1.</text>
</comment>
<feature type="active site" description="Proton acceptor" evidence="5 6">
    <location>
        <position position="173"/>
    </location>
</feature>
<gene>
    <name evidence="5" type="primary">speE</name>
    <name evidence="8" type="ORF">FVE67_07290</name>
</gene>
<dbReference type="Pfam" id="PF01564">
    <property type="entry name" value="Spermine_synth"/>
    <property type="match status" value="1"/>
</dbReference>
<protein>
    <recommendedName>
        <fullName evidence="5">Polyamine aminopropyltransferase</fullName>
    </recommendedName>
    <alternativeName>
        <fullName evidence="5">Putrescine aminopropyltransferase</fullName>
        <shortName evidence="5">PAPT</shortName>
    </alternativeName>
    <alternativeName>
        <fullName evidence="5">Spermidine synthase</fullName>
        <shortName evidence="5">SPDS</shortName>
        <shortName evidence="5">SPDSY</shortName>
        <ecNumber evidence="5">2.5.1.16</ecNumber>
    </alternativeName>
</protein>
<dbReference type="GO" id="GO:0004766">
    <property type="term" value="F:spermidine synthase activity"/>
    <property type="evidence" value="ECO:0007669"/>
    <property type="project" value="UniProtKB-UniRule"/>
</dbReference>
<keyword evidence="3 5" id="KW-0745">Spermidine biosynthesis</keyword>
<evidence type="ECO:0000313" key="9">
    <source>
        <dbReference type="Proteomes" id="UP000501253"/>
    </source>
</evidence>
<feature type="binding site" evidence="5">
    <location>
        <position position="100"/>
    </location>
    <ligand>
        <name>spermidine</name>
        <dbReference type="ChEBI" id="CHEBI:57834"/>
    </ligand>
</feature>
<dbReference type="HAMAP" id="MF_00198">
    <property type="entry name" value="Spermidine_synth"/>
    <property type="match status" value="1"/>
</dbReference>
<dbReference type="Proteomes" id="UP000501253">
    <property type="component" value="Chromosome"/>
</dbReference>
<dbReference type="GO" id="GO:0008295">
    <property type="term" value="P:spermidine biosynthetic process"/>
    <property type="evidence" value="ECO:0007669"/>
    <property type="project" value="UniProtKB-UniRule"/>
</dbReference>
<proteinExistence type="inferred from homology"/>
<dbReference type="KEGG" id="tmai:FVE67_07290"/>
<comment type="subunit">
    <text evidence="5">Homodimer or homotetramer.</text>
</comment>
<name>A0A6H1WTY3_9BACT</name>
<dbReference type="GO" id="GO:0005829">
    <property type="term" value="C:cytosol"/>
    <property type="evidence" value="ECO:0007669"/>
    <property type="project" value="TreeGrafter"/>
</dbReference>
<comment type="similarity">
    <text evidence="1 5">Belongs to the spermidine/spermine synthase family.</text>
</comment>
<dbReference type="PROSITE" id="PS51006">
    <property type="entry name" value="PABS_2"/>
    <property type="match status" value="1"/>
</dbReference>
<evidence type="ECO:0000256" key="5">
    <source>
        <dbReference type="HAMAP-Rule" id="MF_00198"/>
    </source>
</evidence>
<dbReference type="InterPro" id="IPR029063">
    <property type="entry name" value="SAM-dependent_MTases_sf"/>
</dbReference>
<dbReference type="InterPro" id="IPR030374">
    <property type="entry name" value="PABS"/>
</dbReference>
<feature type="binding site" evidence="5">
    <location>
        <position position="74"/>
    </location>
    <ligand>
        <name>spermidine</name>
        <dbReference type="ChEBI" id="CHEBI:57834"/>
    </ligand>
</feature>
<comment type="caution">
    <text evidence="5">Lacks conserved residue(s) required for the propagation of feature annotation.</text>
</comment>
<feature type="domain" description="PABS" evidence="7">
    <location>
        <begin position="16"/>
        <end position="260"/>
    </location>
</feature>
<dbReference type="UniPathway" id="UPA00248">
    <property type="reaction ID" value="UER00314"/>
</dbReference>
<dbReference type="SUPFAM" id="SSF53335">
    <property type="entry name" value="S-adenosyl-L-methionine-dependent methyltransferases"/>
    <property type="match status" value="1"/>
</dbReference>
<evidence type="ECO:0000313" key="8">
    <source>
        <dbReference type="EMBL" id="QJA06609.1"/>
    </source>
</evidence>
<dbReference type="InterPro" id="IPR001045">
    <property type="entry name" value="Spermi_synthase"/>
</dbReference>
<evidence type="ECO:0000256" key="1">
    <source>
        <dbReference type="ARBA" id="ARBA00007867"/>
    </source>
</evidence>
<sequence length="299" mass="34077">MSIMEDTLPTEGPGPKILLGEPVQRGYSYLYEGFVIYEEGGEQALMVFENPFWGRVLFINGTAQFTSRDEFIYHEALVHIPAQALPEGRLRRVLICGGGDYGAAREVLKYPEVEEVIIADIDPRVPEVVRRYFPQLLPENPEDPRLKLFTVDAFKLVKEMVERGETFDLIIIDSTDPDVSVTEHTLELSHSLFGEEFHSLLKRLAPEGLIVQQAATPFTMKNILGSSYRVFRKVYGPETYCYRANIPSFGGDNAFVLRSPLDPTVRRRKGLPETRYYTPELQAASFVLPRFWLTEVLHD</sequence>
<dbReference type="CDD" id="cd02440">
    <property type="entry name" value="AdoMet_MTases"/>
    <property type="match status" value="1"/>
</dbReference>
<evidence type="ECO:0000256" key="4">
    <source>
        <dbReference type="ARBA" id="ARBA00023115"/>
    </source>
</evidence>
<feature type="binding site" evidence="5">
    <location>
        <position position="43"/>
    </location>
    <ligand>
        <name>S-methyl-5'-thioadenosine</name>
        <dbReference type="ChEBI" id="CHEBI:17509"/>
    </ligand>
</feature>
<keyword evidence="2 5" id="KW-0808">Transferase</keyword>
<organism evidence="8 9">
    <name type="scientific">Thermosulfurimonas marina</name>
    <dbReference type="NCBI Taxonomy" id="2047767"/>
    <lineage>
        <taxon>Bacteria</taxon>
        <taxon>Pseudomonadati</taxon>
        <taxon>Thermodesulfobacteriota</taxon>
        <taxon>Thermodesulfobacteria</taxon>
        <taxon>Thermodesulfobacteriales</taxon>
        <taxon>Thermodesulfobacteriaceae</taxon>
        <taxon>Thermosulfurimonas</taxon>
    </lineage>
</organism>
<accession>A0A6H1WTY3</accession>
<comment type="catalytic activity">
    <reaction evidence="5">
        <text>S-adenosyl 3-(methylsulfanyl)propylamine + putrescine = S-methyl-5'-thioadenosine + spermidine + H(+)</text>
        <dbReference type="Rhea" id="RHEA:12721"/>
        <dbReference type="ChEBI" id="CHEBI:15378"/>
        <dbReference type="ChEBI" id="CHEBI:17509"/>
        <dbReference type="ChEBI" id="CHEBI:57443"/>
        <dbReference type="ChEBI" id="CHEBI:57834"/>
        <dbReference type="ChEBI" id="CHEBI:326268"/>
        <dbReference type="EC" id="2.5.1.16"/>
    </reaction>
</comment>
<dbReference type="PANTHER" id="PTHR11558:SF11">
    <property type="entry name" value="SPERMIDINE SYNTHASE"/>
    <property type="match status" value="1"/>
</dbReference>
<keyword evidence="4 5" id="KW-0620">Polyamine biosynthesis</keyword>
<evidence type="ECO:0000259" key="7">
    <source>
        <dbReference type="PROSITE" id="PS51006"/>
    </source>
</evidence>
<evidence type="ECO:0000256" key="2">
    <source>
        <dbReference type="ARBA" id="ARBA00022679"/>
    </source>
</evidence>
<evidence type="ECO:0000256" key="3">
    <source>
        <dbReference type="ARBA" id="ARBA00023066"/>
    </source>
</evidence>
<dbReference type="AlphaFoldDB" id="A0A6H1WTY3"/>
<evidence type="ECO:0000256" key="6">
    <source>
        <dbReference type="PROSITE-ProRule" id="PRU00354"/>
    </source>
</evidence>